<protein>
    <recommendedName>
        <fullName evidence="3">Polyhydroxyalkanoic acid system protein</fullName>
    </recommendedName>
</protein>
<proteinExistence type="predicted"/>
<dbReference type="Pfam" id="PF09650">
    <property type="entry name" value="PHA_gran_rgn"/>
    <property type="match status" value="1"/>
</dbReference>
<evidence type="ECO:0000313" key="1">
    <source>
        <dbReference type="EMBL" id="PIV12655.1"/>
    </source>
</evidence>
<dbReference type="InterPro" id="IPR013433">
    <property type="entry name" value="PHA_gran_rgn"/>
</dbReference>
<sequence length="97" mass="11684">MRLVIEKEHNLGKEEVKKKAEQIFLRYKEEYQDEIADFQQDWNKDELIFSFSTRGFNIIGRIFVSDMNIRLEVDLPFLARFFRGRIEAGIRNNLDKI</sequence>
<dbReference type="EMBL" id="PEUV01000030">
    <property type="protein sequence ID" value="PIV12655.1"/>
    <property type="molecule type" value="Genomic_DNA"/>
</dbReference>
<organism evidence="1 2">
    <name type="scientific">Candidatus Nealsonbacteria bacterium CG03_land_8_20_14_0_80_36_12</name>
    <dbReference type="NCBI Taxonomy" id="1974701"/>
    <lineage>
        <taxon>Bacteria</taxon>
        <taxon>Candidatus Nealsoniibacteriota</taxon>
    </lineage>
</organism>
<accession>A0A2M7BYA8</accession>
<gene>
    <name evidence="1" type="ORF">COS47_01490</name>
</gene>
<dbReference type="AlphaFoldDB" id="A0A2M7BYA8"/>
<evidence type="ECO:0008006" key="3">
    <source>
        <dbReference type="Google" id="ProtNLM"/>
    </source>
</evidence>
<evidence type="ECO:0000313" key="2">
    <source>
        <dbReference type="Proteomes" id="UP000230324"/>
    </source>
</evidence>
<dbReference type="Proteomes" id="UP000230324">
    <property type="component" value="Unassembled WGS sequence"/>
</dbReference>
<comment type="caution">
    <text evidence="1">The sequence shown here is derived from an EMBL/GenBank/DDBJ whole genome shotgun (WGS) entry which is preliminary data.</text>
</comment>
<reference evidence="2" key="1">
    <citation type="submission" date="2017-09" db="EMBL/GenBank/DDBJ databases">
        <title>Depth-based differentiation of microbial function through sediment-hosted aquifers and enrichment of novel symbionts in the deep terrestrial subsurface.</title>
        <authorList>
            <person name="Probst A.J."/>
            <person name="Ladd B."/>
            <person name="Jarett J.K."/>
            <person name="Geller-Mcgrath D.E."/>
            <person name="Sieber C.M.K."/>
            <person name="Emerson J.B."/>
            <person name="Anantharaman K."/>
            <person name="Thomas B.C."/>
            <person name="Malmstrom R."/>
            <person name="Stieglmeier M."/>
            <person name="Klingl A."/>
            <person name="Woyke T."/>
            <person name="Ryan C.M."/>
            <person name="Banfield J.F."/>
        </authorList>
    </citation>
    <scope>NUCLEOTIDE SEQUENCE [LARGE SCALE GENOMIC DNA]</scope>
</reference>
<name>A0A2M7BYA8_9BACT</name>